<dbReference type="HAMAP" id="MF_00139">
    <property type="entry name" value="PurH"/>
    <property type="match status" value="1"/>
</dbReference>
<evidence type="ECO:0000256" key="5">
    <source>
        <dbReference type="ARBA" id="ARBA00022755"/>
    </source>
</evidence>
<gene>
    <name evidence="8 10" type="primary">purH</name>
    <name evidence="10" type="ORF">NCTC12410_00618</name>
</gene>
<comment type="pathway">
    <text evidence="2 8">Purine metabolism; IMP biosynthesis via de novo pathway; 5-formamido-1-(5-phospho-D-ribosyl)imidazole-4-carboxamide from 5-amino-1-(5-phospho-D-ribosyl)imidazole-4-carboxamide (10-formyl THF route): step 1/1.</text>
</comment>
<evidence type="ECO:0000313" key="11">
    <source>
        <dbReference type="Proteomes" id="UP000254841"/>
    </source>
</evidence>
<dbReference type="PIRSF" id="PIRSF000414">
    <property type="entry name" value="AICARFT_IMPCHas"/>
    <property type="match status" value="1"/>
</dbReference>
<dbReference type="GO" id="GO:0003937">
    <property type="term" value="F:IMP cyclohydrolase activity"/>
    <property type="evidence" value="ECO:0007669"/>
    <property type="project" value="UniProtKB-UniRule"/>
</dbReference>
<reference evidence="10 11" key="1">
    <citation type="submission" date="2018-06" db="EMBL/GenBank/DDBJ databases">
        <authorList>
            <consortium name="Pathogen Informatics"/>
            <person name="Doyle S."/>
        </authorList>
    </citation>
    <scope>NUCLEOTIDE SEQUENCE [LARGE SCALE GENOMIC DNA]</scope>
    <source>
        <strain evidence="10 11">NCTC12410</strain>
    </source>
</reference>
<dbReference type="PANTHER" id="PTHR11692:SF0">
    <property type="entry name" value="BIFUNCTIONAL PURINE BIOSYNTHESIS PROTEIN ATIC"/>
    <property type="match status" value="1"/>
</dbReference>
<dbReference type="NCBIfam" id="NF002049">
    <property type="entry name" value="PRK00881.1"/>
    <property type="match status" value="1"/>
</dbReference>
<dbReference type="FunFam" id="3.40.50.1380:FF:000001">
    <property type="entry name" value="Bifunctional purine biosynthesis protein PurH"/>
    <property type="match status" value="1"/>
</dbReference>
<keyword evidence="5 8" id="KW-0658">Purine biosynthesis</keyword>
<feature type="domain" description="MGS-like" evidence="9">
    <location>
        <begin position="1"/>
        <end position="144"/>
    </location>
</feature>
<dbReference type="PROSITE" id="PS51855">
    <property type="entry name" value="MGS"/>
    <property type="match status" value="1"/>
</dbReference>
<evidence type="ECO:0000259" key="9">
    <source>
        <dbReference type="PROSITE" id="PS51855"/>
    </source>
</evidence>
<comment type="similarity">
    <text evidence="3 8">Belongs to the PurH family.</text>
</comment>
<dbReference type="EC" id="2.1.2.3" evidence="8"/>
<evidence type="ECO:0000256" key="2">
    <source>
        <dbReference type="ARBA" id="ARBA00004954"/>
    </source>
</evidence>
<dbReference type="InterPro" id="IPR016193">
    <property type="entry name" value="Cytidine_deaminase-like"/>
</dbReference>
<keyword evidence="4 8" id="KW-0808">Transferase</keyword>
<dbReference type="Gene3D" id="3.40.50.1380">
    <property type="entry name" value="Methylglyoxal synthase-like domain"/>
    <property type="match status" value="1"/>
</dbReference>
<dbReference type="SMART" id="SM00851">
    <property type="entry name" value="MGS"/>
    <property type="match status" value="1"/>
</dbReference>
<protein>
    <recommendedName>
        <fullName evidence="8">Bifunctional purine biosynthesis protein PurH</fullName>
    </recommendedName>
    <domain>
        <recommendedName>
            <fullName evidence="8">Phosphoribosylaminoimidazolecarboxamide formyltransferase</fullName>
            <ecNumber evidence="8">2.1.2.3</ecNumber>
        </recommendedName>
        <alternativeName>
            <fullName evidence="8">AICAR transformylase</fullName>
        </alternativeName>
    </domain>
    <domain>
        <recommendedName>
            <fullName evidence="8">IMP cyclohydrolase</fullName>
            <ecNumber evidence="8">3.5.4.10</ecNumber>
        </recommendedName>
        <alternativeName>
            <fullName evidence="8">ATIC</fullName>
        </alternativeName>
        <alternativeName>
            <fullName evidence="8">IMP synthase</fullName>
        </alternativeName>
        <alternativeName>
            <fullName evidence="8">Inosinicase</fullName>
        </alternativeName>
    </domain>
</protein>
<evidence type="ECO:0000313" key="10">
    <source>
        <dbReference type="EMBL" id="STO96801.1"/>
    </source>
</evidence>
<keyword evidence="7 8" id="KW-0511">Multifunctional enzyme</keyword>
<dbReference type="PANTHER" id="PTHR11692">
    <property type="entry name" value="BIFUNCTIONAL PURINE BIOSYNTHESIS PROTEIN PURH"/>
    <property type="match status" value="1"/>
</dbReference>
<sequence>MMKKALLSVSDKSGIVEFARELTQLGFEILSTGGTLQALLAANIQATEVSSYTQSPELFDGRVKTLHPKIHGGILHRRDNAKDLEQAKAHNIHAIDLVCVNLYPFYETTQRTNDFDEIIENIDIGGPSMVRAAAKAYQSVLVITSPSDYPSIITALKNGQNTLELRQQMMIKAFSHTAHYDVTIANYMNTRFCDGFGERVFISGKKVLQTRYGENPHQKGALYEFDSFYSRNLRILKGEPSFNNFTDIYSALRLASSFGDKKAVSIIKHGNPCGFAMKESLLESYQAALACDSVSAYGGVVAVNGVVDQALAQEMSKTFIEVLVASDITQEALEIFAPKKRMKIFALASAALESTLESTSKKSLESTFAPALALPLDPMDFKHIGGGFVYQQSDHITSDELANATLKSQAIADPSTLQDLHIAYTIAALTKSNCITYVKDSTLIAIGMGMTSRVDAQRAALAKAHDMGLDTTGCAMASEAFFPFRDSVDLAAKAGVRAIIQPGGSLRDEEVINAADEHKIALYFTGVRHFLH</sequence>
<keyword evidence="6 8" id="KW-0378">Hydrolase</keyword>
<dbReference type="SUPFAM" id="SSF52335">
    <property type="entry name" value="Methylglyoxal synthase-like"/>
    <property type="match status" value="1"/>
</dbReference>
<evidence type="ECO:0000256" key="3">
    <source>
        <dbReference type="ARBA" id="ARBA00007667"/>
    </source>
</evidence>
<dbReference type="GO" id="GO:0005829">
    <property type="term" value="C:cytosol"/>
    <property type="evidence" value="ECO:0007669"/>
    <property type="project" value="TreeGrafter"/>
</dbReference>
<dbReference type="EMBL" id="UGHV01000001">
    <property type="protein sequence ID" value="STO96801.1"/>
    <property type="molecule type" value="Genomic_DNA"/>
</dbReference>
<dbReference type="Pfam" id="PF01808">
    <property type="entry name" value="AICARFT_IMPCHas"/>
    <property type="match status" value="1"/>
</dbReference>
<dbReference type="InterPro" id="IPR024051">
    <property type="entry name" value="AICAR_Tfase_dup_dom_sf"/>
</dbReference>
<dbReference type="UniPathway" id="UPA00074">
    <property type="reaction ID" value="UER00133"/>
</dbReference>
<dbReference type="InterPro" id="IPR011607">
    <property type="entry name" value="MGS-like_dom"/>
</dbReference>
<evidence type="ECO:0000256" key="4">
    <source>
        <dbReference type="ARBA" id="ARBA00022679"/>
    </source>
</evidence>
<dbReference type="Gene3D" id="3.40.140.20">
    <property type="match status" value="2"/>
</dbReference>
<dbReference type="Proteomes" id="UP000254841">
    <property type="component" value="Unassembled WGS sequence"/>
</dbReference>
<evidence type="ECO:0000256" key="6">
    <source>
        <dbReference type="ARBA" id="ARBA00022801"/>
    </source>
</evidence>
<dbReference type="GO" id="GO:0006189">
    <property type="term" value="P:'de novo' IMP biosynthetic process"/>
    <property type="evidence" value="ECO:0007669"/>
    <property type="project" value="UniProtKB-UniRule"/>
</dbReference>
<dbReference type="AlphaFoldDB" id="A0A377J2U5"/>
<comment type="pathway">
    <text evidence="1 8">Purine metabolism; IMP biosynthesis via de novo pathway; IMP from 5-formamido-1-(5-phospho-D-ribosyl)imidazole-4-carboxamide: step 1/1.</text>
</comment>
<dbReference type="InterPro" id="IPR002695">
    <property type="entry name" value="PurH-like"/>
</dbReference>
<dbReference type="SUPFAM" id="SSF53927">
    <property type="entry name" value="Cytidine deaminase-like"/>
    <property type="match status" value="1"/>
</dbReference>
<evidence type="ECO:0000256" key="7">
    <source>
        <dbReference type="ARBA" id="ARBA00023268"/>
    </source>
</evidence>
<dbReference type="Pfam" id="PF02142">
    <property type="entry name" value="MGS"/>
    <property type="match status" value="1"/>
</dbReference>
<dbReference type="CDD" id="cd01421">
    <property type="entry name" value="IMPCH"/>
    <property type="match status" value="1"/>
</dbReference>
<dbReference type="EC" id="3.5.4.10" evidence="8"/>
<dbReference type="InterPro" id="IPR036914">
    <property type="entry name" value="MGS-like_dom_sf"/>
</dbReference>
<comment type="domain">
    <text evidence="8">The IMP cyclohydrolase activity resides in the N-terminal region.</text>
</comment>
<comment type="catalytic activity">
    <reaction evidence="8">
        <text>IMP + H2O = 5-formamido-1-(5-phospho-D-ribosyl)imidazole-4-carboxamide</text>
        <dbReference type="Rhea" id="RHEA:18445"/>
        <dbReference type="ChEBI" id="CHEBI:15377"/>
        <dbReference type="ChEBI" id="CHEBI:58053"/>
        <dbReference type="ChEBI" id="CHEBI:58467"/>
        <dbReference type="EC" id="3.5.4.10"/>
    </reaction>
</comment>
<accession>A0A377J2U5</accession>
<dbReference type="GO" id="GO:0004643">
    <property type="term" value="F:phosphoribosylaminoimidazolecarboxamide formyltransferase activity"/>
    <property type="evidence" value="ECO:0007669"/>
    <property type="project" value="UniProtKB-UniRule"/>
</dbReference>
<evidence type="ECO:0000256" key="1">
    <source>
        <dbReference type="ARBA" id="ARBA00004844"/>
    </source>
</evidence>
<comment type="catalytic activity">
    <reaction evidence="8">
        <text>(6R)-10-formyltetrahydrofolate + 5-amino-1-(5-phospho-beta-D-ribosyl)imidazole-4-carboxamide = 5-formamido-1-(5-phospho-D-ribosyl)imidazole-4-carboxamide + (6S)-5,6,7,8-tetrahydrofolate</text>
        <dbReference type="Rhea" id="RHEA:22192"/>
        <dbReference type="ChEBI" id="CHEBI:57453"/>
        <dbReference type="ChEBI" id="CHEBI:58467"/>
        <dbReference type="ChEBI" id="CHEBI:58475"/>
        <dbReference type="ChEBI" id="CHEBI:195366"/>
        <dbReference type="EC" id="2.1.2.3"/>
    </reaction>
</comment>
<name>A0A377J2U5_9HELI</name>
<evidence type="ECO:0000256" key="8">
    <source>
        <dbReference type="HAMAP-Rule" id="MF_00139"/>
    </source>
</evidence>
<proteinExistence type="inferred from homology"/>
<organism evidence="10 11">
    <name type="scientific">Helicobacter canis</name>
    <dbReference type="NCBI Taxonomy" id="29419"/>
    <lineage>
        <taxon>Bacteria</taxon>
        <taxon>Pseudomonadati</taxon>
        <taxon>Campylobacterota</taxon>
        <taxon>Epsilonproteobacteria</taxon>
        <taxon>Campylobacterales</taxon>
        <taxon>Helicobacteraceae</taxon>
        <taxon>Helicobacter</taxon>
    </lineage>
</organism>
<dbReference type="SMART" id="SM00798">
    <property type="entry name" value="AICARFT_IMPCHas"/>
    <property type="match status" value="1"/>
</dbReference>